<organism evidence="1 2">
    <name type="scientific">Pigmentiphaga soli</name>
    <dbReference type="NCBI Taxonomy" id="1007095"/>
    <lineage>
        <taxon>Bacteria</taxon>
        <taxon>Pseudomonadati</taxon>
        <taxon>Pseudomonadota</taxon>
        <taxon>Betaproteobacteria</taxon>
        <taxon>Burkholderiales</taxon>
        <taxon>Alcaligenaceae</taxon>
        <taxon>Pigmentiphaga</taxon>
    </lineage>
</organism>
<accession>A0ABP8GCI5</accession>
<evidence type="ECO:0000313" key="2">
    <source>
        <dbReference type="Proteomes" id="UP001501671"/>
    </source>
</evidence>
<name>A0ABP8GCI5_9BURK</name>
<sequence>MNGHRSLLAMRQRGYKPVHVFANVLDHPAEHGRWMNAELALEFGGHGDLDIEPEDDIPNLDLRCVLGTIVHVTGNDYARCLDLLDHLTEFEPAQIVCCRPHPPKAILRWTPAAGLEELEIPA</sequence>
<dbReference type="RefSeq" id="WP_345245292.1">
    <property type="nucleotide sequence ID" value="NZ_BAABFO010000001.1"/>
</dbReference>
<evidence type="ECO:0000313" key="1">
    <source>
        <dbReference type="EMBL" id="GAA4321862.1"/>
    </source>
</evidence>
<dbReference type="EMBL" id="BAABFO010000001">
    <property type="protein sequence ID" value="GAA4321862.1"/>
    <property type="molecule type" value="Genomic_DNA"/>
</dbReference>
<keyword evidence="2" id="KW-1185">Reference proteome</keyword>
<reference evidence="2" key="1">
    <citation type="journal article" date="2019" name="Int. J. Syst. Evol. Microbiol.">
        <title>The Global Catalogue of Microorganisms (GCM) 10K type strain sequencing project: providing services to taxonomists for standard genome sequencing and annotation.</title>
        <authorList>
            <consortium name="The Broad Institute Genomics Platform"/>
            <consortium name="The Broad Institute Genome Sequencing Center for Infectious Disease"/>
            <person name="Wu L."/>
            <person name="Ma J."/>
        </authorList>
    </citation>
    <scope>NUCLEOTIDE SEQUENCE [LARGE SCALE GENOMIC DNA]</scope>
    <source>
        <strain evidence="2">JCM 17666</strain>
    </source>
</reference>
<gene>
    <name evidence="1" type="ORF">GCM10023144_01400</name>
</gene>
<comment type="caution">
    <text evidence="1">The sequence shown here is derived from an EMBL/GenBank/DDBJ whole genome shotgun (WGS) entry which is preliminary data.</text>
</comment>
<dbReference type="Proteomes" id="UP001501671">
    <property type="component" value="Unassembled WGS sequence"/>
</dbReference>
<proteinExistence type="predicted"/>
<protein>
    <submittedName>
        <fullName evidence="1">Uncharacterized protein</fullName>
    </submittedName>
</protein>